<dbReference type="EMBL" id="NGLE02000001">
    <property type="protein sequence ID" value="MEI5994853.1"/>
    <property type="molecule type" value="Genomic_DNA"/>
</dbReference>
<feature type="compositionally biased region" description="Basic and acidic residues" evidence="2">
    <location>
        <begin position="26"/>
        <end position="43"/>
    </location>
</feature>
<evidence type="ECO:0000313" key="6">
    <source>
        <dbReference type="Proteomes" id="UP000195139"/>
    </source>
</evidence>
<dbReference type="OrthoDB" id="2183769at2"/>
<evidence type="ECO:0000256" key="1">
    <source>
        <dbReference type="ARBA" id="ARBA00022729"/>
    </source>
</evidence>
<dbReference type="Proteomes" id="UP000195139">
    <property type="component" value="Unassembled WGS sequence"/>
</dbReference>
<comment type="caution">
    <text evidence="5">The sequence shown here is derived from an EMBL/GenBank/DDBJ whole genome shotgun (WGS) entry which is preliminary data.</text>
</comment>
<keyword evidence="6" id="KW-1185">Reference proteome</keyword>
<keyword evidence="1" id="KW-0732">Signal</keyword>
<evidence type="ECO:0000313" key="5">
    <source>
        <dbReference type="EMBL" id="OTO09663.1"/>
    </source>
</evidence>
<organism evidence="5">
    <name type="scientific">Candidatus Enterococcus mansonii</name>
    <dbReference type="NCBI Taxonomy" id="1834181"/>
    <lineage>
        <taxon>Bacteria</taxon>
        <taxon>Bacillati</taxon>
        <taxon>Bacillota</taxon>
        <taxon>Bacilli</taxon>
        <taxon>Lactobacillales</taxon>
        <taxon>Enterococcaceae</taxon>
        <taxon>Enterococcus</taxon>
    </lineage>
</organism>
<protein>
    <recommendedName>
        <fullName evidence="3">DUF5067 domain-containing protein</fullName>
    </recommendedName>
</protein>
<evidence type="ECO:0000256" key="2">
    <source>
        <dbReference type="SAM" id="MobiDB-lite"/>
    </source>
</evidence>
<reference evidence="5" key="1">
    <citation type="submission" date="2017-05" db="EMBL/GenBank/DDBJ databases">
        <title>The Genome Sequence of Enterococcus sp. 4G2_DIV0659.</title>
        <authorList>
            <consortium name="The Broad Institute Genomics Platform"/>
            <consortium name="The Broad Institute Genomic Center for Infectious Diseases"/>
            <person name="Earl A."/>
            <person name="Manson A."/>
            <person name="Schwartman J."/>
            <person name="Gilmore M."/>
            <person name="Abouelleil A."/>
            <person name="Cao P."/>
            <person name="Chapman S."/>
            <person name="Cusick C."/>
            <person name="Shea T."/>
            <person name="Young S."/>
            <person name="Neafsey D."/>
            <person name="Nusbaum C."/>
            <person name="Birren B."/>
        </authorList>
    </citation>
    <scope>NUCLEOTIDE SEQUENCE [LARGE SCALE GENOMIC DNA]</scope>
    <source>
        <strain evidence="5">4G2_DIV0659</strain>
    </source>
</reference>
<feature type="domain" description="DUF5067" evidence="3">
    <location>
        <begin position="45"/>
        <end position="172"/>
    </location>
</feature>
<proteinExistence type="predicted"/>
<evidence type="ECO:0000313" key="4">
    <source>
        <dbReference type="EMBL" id="MEI5994853.1"/>
    </source>
</evidence>
<feature type="region of interest" description="Disordered" evidence="2">
    <location>
        <begin position="26"/>
        <end position="45"/>
    </location>
</feature>
<dbReference type="Gene3D" id="2.60.40.1240">
    <property type="match status" value="1"/>
</dbReference>
<dbReference type="STRING" id="1834181.A5880_000343"/>
<dbReference type="EMBL" id="NGLE01000001">
    <property type="protein sequence ID" value="OTO09663.1"/>
    <property type="molecule type" value="Genomic_DNA"/>
</dbReference>
<name>A0A242CHE3_9ENTE</name>
<sequence>MKKSLIKLTILSSCILLTGCNGKKEDKATENKEVQEQKGKKAVSENNYASADNSFSVNNENFVGPDFEVKLTGSDVVKSEEGTTYLAVFYTFTNKTDIIKTGQEAFEKHLLANQASTNEDMETLVIDHPELNEQIKRLSEESKKEQVTGKSIPMATIYKTVSDKDLRLDFLDAEGSPIVSKNYLIKQN</sequence>
<dbReference type="InterPro" id="IPR029050">
    <property type="entry name" value="Immunoprotect_excell_Ig-like"/>
</dbReference>
<dbReference type="PROSITE" id="PS51257">
    <property type="entry name" value="PROKAR_LIPOPROTEIN"/>
    <property type="match status" value="1"/>
</dbReference>
<evidence type="ECO:0000259" key="3">
    <source>
        <dbReference type="Pfam" id="PF16729"/>
    </source>
</evidence>
<dbReference type="RefSeq" id="WP_086329296.1">
    <property type="nucleotide sequence ID" value="NZ_NGLE02000001.1"/>
</dbReference>
<reference evidence="4 6" key="2">
    <citation type="submission" date="2018-07" db="EMBL/GenBank/DDBJ databases">
        <title>The Genome Sequence of Enterococcus sp. DIV0659b.</title>
        <authorList>
            <consortium name="The Broad Institute Genomics Platform"/>
            <consortium name="The Broad Institute Genomic Center for Infectious Diseases"/>
            <person name="Earl A."/>
            <person name="Manson A."/>
            <person name="Schwartman J."/>
            <person name="Gilmore M."/>
            <person name="Abouelleil A."/>
            <person name="Cao P."/>
            <person name="Chapman S."/>
            <person name="Cusick C."/>
            <person name="Shea T."/>
            <person name="Young S."/>
            <person name="Neafsey D."/>
            <person name="Nusbaum C."/>
            <person name="Birren B."/>
        </authorList>
    </citation>
    <scope>NUCLEOTIDE SEQUENCE [LARGE SCALE GENOMIC DNA]</scope>
    <source>
        <strain evidence="4 6">4G2_DIV0659</strain>
    </source>
</reference>
<dbReference type="AlphaFoldDB" id="A0A242CHE3"/>
<dbReference type="InterPro" id="IPR031989">
    <property type="entry name" value="DUF5067"/>
</dbReference>
<dbReference type="Pfam" id="PF16729">
    <property type="entry name" value="DUF5067"/>
    <property type="match status" value="1"/>
</dbReference>
<gene>
    <name evidence="5" type="ORF">A5880_000343</name>
    <name evidence="4" type="ORF">A5880_002440</name>
</gene>
<accession>A0A242CHE3</accession>